<organism evidence="8 9">
    <name type="scientific">Aquicella lusitana</name>
    <dbReference type="NCBI Taxonomy" id="254246"/>
    <lineage>
        <taxon>Bacteria</taxon>
        <taxon>Pseudomonadati</taxon>
        <taxon>Pseudomonadota</taxon>
        <taxon>Gammaproteobacteria</taxon>
        <taxon>Legionellales</taxon>
        <taxon>Coxiellaceae</taxon>
        <taxon>Aquicella</taxon>
    </lineage>
</organism>
<evidence type="ECO:0000256" key="6">
    <source>
        <dbReference type="ARBA" id="ARBA00023136"/>
    </source>
</evidence>
<feature type="transmembrane region" description="Helical" evidence="7">
    <location>
        <begin position="405"/>
        <end position="427"/>
    </location>
</feature>
<feature type="transmembrane region" description="Helical" evidence="7">
    <location>
        <begin position="439"/>
        <end position="459"/>
    </location>
</feature>
<sequence>MSVQARLSPGKSLGIFSLVMINVIAVDNLRSLTAGAEYGFALVFFYLLAAALFFIPTLLVTAELATGWPNTGGAYVWIREAFGPRWGFLSIWLQWIYNVVWYPTIFAFIAGVLASLIQPHLTNNKFYMLSVILTAFWGVTLINCQGIRISQWISTIGALLGTIAPMLFIACLGGVWLYLGKPSQIHFTMHDFFPNLSSMNNLAFLTNILFGLMGIEMSAVHAGDVREPSRDYPRALIYSSLIIMLTLIFACLAIAIVVPVQQLNLVSGLIDAYGIFFSAYHMSWFAPIIAILIIVGSLSGAAAWIIGPARGLLVACEDNDLPKFFRKRNLRNMPIGILLVQGAIVTALSTIFLIMPSVNSSYWVLSNLTAQLALLFYIFMFAAAIRLRYKYARIKRAFQIPGGLIGIWLVGGVGIATCIGAIILGFLPPTQVVVGNLLGYEAIFVFGIIACCLPPLLFYKGSNETITEQVCQAK</sequence>
<name>A0A370GFJ8_9COXI</name>
<proteinExistence type="predicted"/>
<evidence type="ECO:0000256" key="5">
    <source>
        <dbReference type="ARBA" id="ARBA00022989"/>
    </source>
</evidence>
<dbReference type="PANTHER" id="PTHR42770">
    <property type="entry name" value="AMINO ACID TRANSPORTER-RELATED"/>
    <property type="match status" value="1"/>
</dbReference>
<dbReference type="Gene3D" id="1.20.1740.10">
    <property type="entry name" value="Amino acid/polyamine transporter I"/>
    <property type="match status" value="1"/>
</dbReference>
<feature type="transmembrane region" description="Helical" evidence="7">
    <location>
        <begin position="12"/>
        <end position="32"/>
    </location>
</feature>
<comment type="caution">
    <text evidence="8">The sequence shown here is derived from an EMBL/GenBank/DDBJ whole genome shotgun (WGS) entry which is preliminary data.</text>
</comment>
<feature type="transmembrane region" description="Helical" evidence="7">
    <location>
        <begin position="284"/>
        <end position="306"/>
    </location>
</feature>
<dbReference type="PIRSF" id="PIRSF006060">
    <property type="entry name" value="AA_transporter"/>
    <property type="match status" value="1"/>
</dbReference>
<evidence type="ECO:0000256" key="2">
    <source>
        <dbReference type="ARBA" id="ARBA00022448"/>
    </source>
</evidence>
<dbReference type="GO" id="GO:0005886">
    <property type="term" value="C:plasma membrane"/>
    <property type="evidence" value="ECO:0007669"/>
    <property type="project" value="UniProtKB-SubCell"/>
</dbReference>
<evidence type="ECO:0000313" key="9">
    <source>
        <dbReference type="Proteomes" id="UP000254720"/>
    </source>
</evidence>
<feature type="transmembrane region" description="Helical" evidence="7">
    <location>
        <begin position="235"/>
        <end position="258"/>
    </location>
</feature>
<dbReference type="RefSeq" id="WP_114834749.1">
    <property type="nucleotide sequence ID" value="NZ_LR699115.1"/>
</dbReference>
<keyword evidence="3" id="KW-1003">Cell membrane</keyword>
<dbReference type="Pfam" id="PF13520">
    <property type="entry name" value="AA_permease_2"/>
    <property type="match status" value="1"/>
</dbReference>
<dbReference type="InterPro" id="IPR050367">
    <property type="entry name" value="APC_superfamily"/>
</dbReference>
<gene>
    <name evidence="8" type="ORF">C8D86_11624</name>
</gene>
<feature type="transmembrane region" description="Helical" evidence="7">
    <location>
        <begin position="95"/>
        <end position="114"/>
    </location>
</feature>
<dbReference type="OrthoDB" id="3185104at2"/>
<evidence type="ECO:0000256" key="3">
    <source>
        <dbReference type="ARBA" id="ARBA00022475"/>
    </source>
</evidence>
<feature type="transmembrane region" description="Helical" evidence="7">
    <location>
        <begin position="38"/>
        <end position="60"/>
    </location>
</feature>
<feature type="transmembrane region" description="Helical" evidence="7">
    <location>
        <begin position="126"/>
        <end position="144"/>
    </location>
</feature>
<keyword evidence="4 7" id="KW-0812">Transmembrane</keyword>
<evidence type="ECO:0000256" key="4">
    <source>
        <dbReference type="ARBA" id="ARBA00022692"/>
    </source>
</evidence>
<keyword evidence="2" id="KW-0813">Transport</keyword>
<dbReference type="PANTHER" id="PTHR42770:SF15">
    <property type="entry name" value="GLUTAMATE_GAMMA-AMINOBUTYRATE ANTIPORTER-RELATED"/>
    <property type="match status" value="1"/>
</dbReference>
<feature type="transmembrane region" description="Helical" evidence="7">
    <location>
        <begin position="156"/>
        <end position="179"/>
    </location>
</feature>
<evidence type="ECO:0000256" key="7">
    <source>
        <dbReference type="SAM" id="Phobius"/>
    </source>
</evidence>
<dbReference type="AlphaFoldDB" id="A0A370GFJ8"/>
<feature type="transmembrane region" description="Helical" evidence="7">
    <location>
        <begin position="361"/>
        <end position="385"/>
    </location>
</feature>
<keyword evidence="6 7" id="KW-0472">Membrane</keyword>
<dbReference type="Proteomes" id="UP000254720">
    <property type="component" value="Unassembled WGS sequence"/>
</dbReference>
<accession>A0A370GFJ8</accession>
<protein>
    <submittedName>
        <fullName evidence="8">Amino acid/polyamine/organocation transporter (APC superfamily)</fullName>
    </submittedName>
</protein>
<feature type="transmembrane region" description="Helical" evidence="7">
    <location>
        <begin position="199"/>
        <end position="223"/>
    </location>
</feature>
<dbReference type="GO" id="GO:0022857">
    <property type="term" value="F:transmembrane transporter activity"/>
    <property type="evidence" value="ECO:0007669"/>
    <property type="project" value="InterPro"/>
</dbReference>
<keyword evidence="5 7" id="KW-1133">Transmembrane helix</keyword>
<evidence type="ECO:0000313" key="8">
    <source>
        <dbReference type="EMBL" id="RDI42070.1"/>
    </source>
</evidence>
<keyword evidence="9" id="KW-1185">Reference proteome</keyword>
<comment type="subcellular location">
    <subcellularLocation>
        <location evidence="1">Cell membrane</location>
        <topology evidence="1">Multi-pass membrane protein</topology>
    </subcellularLocation>
</comment>
<dbReference type="EMBL" id="QQAX01000016">
    <property type="protein sequence ID" value="RDI42070.1"/>
    <property type="molecule type" value="Genomic_DNA"/>
</dbReference>
<evidence type="ECO:0000256" key="1">
    <source>
        <dbReference type="ARBA" id="ARBA00004651"/>
    </source>
</evidence>
<reference evidence="8 9" key="1">
    <citation type="submission" date="2018-07" db="EMBL/GenBank/DDBJ databases">
        <title>Genomic Encyclopedia of Type Strains, Phase IV (KMG-IV): sequencing the most valuable type-strain genomes for metagenomic binning, comparative biology and taxonomic classification.</title>
        <authorList>
            <person name="Goeker M."/>
        </authorList>
    </citation>
    <scope>NUCLEOTIDE SEQUENCE [LARGE SCALE GENOMIC DNA]</scope>
    <source>
        <strain evidence="8 9">DSM 16500</strain>
    </source>
</reference>
<dbReference type="InterPro" id="IPR002293">
    <property type="entry name" value="AA/rel_permease1"/>
</dbReference>
<feature type="transmembrane region" description="Helical" evidence="7">
    <location>
        <begin position="335"/>
        <end position="355"/>
    </location>
</feature>